<dbReference type="GO" id="GO:0080008">
    <property type="term" value="C:Cul4-RING E3 ubiquitin ligase complex"/>
    <property type="evidence" value="ECO:0007669"/>
    <property type="project" value="TreeGrafter"/>
</dbReference>
<evidence type="ECO:0000256" key="8">
    <source>
        <dbReference type="ARBA" id="ARBA00022692"/>
    </source>
</evidence>
<dbReference type="GO" id="GO:0000139">
    <property type="term" value="C:Golgi membrane"/>
    <property type="evidence" value="ECO:0007669"/>
    <property type="project" value="UniProtKB-SubCell"/>
</dbReference>
<evidence type="ECO:0000256" key="5">
    <source>
        <dbReference type="ARBA" id="ARBA00022448"/>
    </source>
</evidence>
<evidence type="ECO:0000313" key="17">
    <source>
        <dbReference type="Proteomes" id="UP000887566"/>
    </source>
</evidence>
<evidence type="ECO:0000256" key="9">
    <source>
        <dbReference type="ARBA" id="ARBA00022737"/>
    </source>
</evidence>
<evidence type="ECO:0000256" key="15">
    <source>
        <dbReference type="SAM" id="MobiDB-lite"/>
    </source>
</evidence>
<keyword evidence="9" id="KW-0677">Repeat</keyword>
<dbReference type="Proteomes" id="UP000887566">
    <property type="component" value="Unplaced"/>
</dbReference>
<feature type="repeat" description="WD" evidence="14">
    <location>
        <begin position="603"/>
        <end position="644"/>
    </location>
</feature>
<accession>A0A914XPC5</accession>
<evidence type="ECO:0000256" key="14">
    <source>
        <dbReference type="PROSITE-ProRule" id="PRU00221"/>
    </source>
</evidence>
<feature type="transmembrane region" description="Helical" evidence="16">
    <location>
        <begin position="355"/>
        <end position="376"/>
    </location>
</feature>
<keyword evidence="7" id="KW-0762">Sugar transport</keyword>
<keyword evidence="10 16" id="KW-1133">Transmembrane helix</keyword>
<dbReference type="PANTHER" id="PTHR19847:SF7">
    <property type="entry name" value="DDB1- AND CUL4-ASSOCIATED FACTOR 11"/>
    <property type="match status" value="1"/>
</dbReference>
<dbReference type="PROSITE" id="PS50294">
    <property type="entry name" value="WD_REPEATS_REGION"/>
    <property type="match status" value="3"/>
</dbReference>
<dbReference type="SMART" id="SM00320">
    <property type="entry name" value="WD40"/>
    <property type="match status" value="7"/>
</dbReference>
<proteinExistence type="inferred from homology"/>
<keyword evidence="11" id="KW-0333">Golgi apparatus</keyword>
<feature type="region of interest" description="Disordered" evidence="15">
    <location>
        <begin position="95"/>
        <end position="135"/>
    </location>
</feature>
<feature type="region of interest" description="Disordered" evidence="15">
    <location>
        <begin position="1"/>
        <end position="73"/>
    </location>
</feature>
<keyword evidence="17" id="KW-1185">Reference proteome</keyword>
<dbReference type="Gene3D" id="2.130.10.10">
    <property type="entry name" value="YVTN repeat-like/Quinoprotein amine dehydrogenase"/>
    <property type="match status" value="2"/>
</dbReference>
<name>A0A914XPC5_9BILA</name>
<dbReference type="FunFam" id="1.20.1280.290:FF:000004">
    <property type="entry name" value="Sugar transporter SWEET"/>
    <property type="match status" value="1"/>
</dbReference>
<dbReference type="PROSITE" id="PS50082">
    <property type="entry name" value="WD_REPEATS_2"/>
    <property type="match status" value="3"/>
</dbReference>
<dbReference type="Gene3D" id="1.20.1280.290">
    <property type="match status" value="2"/>
</dbReference>
<dbReference type="InterPro" id="IPR036322">
    <property type="entry name" value="WD40_repeat_dom_sf"/>
</dbReference>
<keyword evidence="5" id="KW-0813">Transport</keyword>
<evidence type="ECO:0000256" key="12">
    <source>
        <dbReference type="ARBA" id="ARBA00023136"/>
    </source>
</evidence>
<dbReference type="InterPro" id="IPR051859">
    <property type="entry name" value="DCAF"/>
</dbReference>
<feature type="transmembrane region" description="Helical" evidence="16">
    <location>
        <begin position="271"/>
        <end position="292"/>
    </location>
</feature>
<evidence type="ECO:0000256" key="7">
    <source>
        <dbReference type="ARBA" id="ARBA00022597"/>
    </source>
</evidence>
<dbReference type="GO" id="GO:0005886">
    <property type="term" value="C:plasma membrane"/>
    <property type="evidence" value="ECO:0007669"/>
    <property type="project" value="UniProtKB-SubCell"/>
</dbReference>
<evidence type="ECO:0000256" key="1">
    <source>
        <dbReference type="ARBA" id="ARBA00004651"/>
    </source>
</evidence>
<reference evidence="18" key="1">
    <citation type="submission" date="2022-11" db="UniProtKB">
        <authorList>
            <consortium name="WormBaseParasite"/>
        </authorList>
    </citation>
    <scope>IDENTIFICATION</scope>
</reference>
<feature type="compositionally biased region" description="Polar residues" evidence="15">
    <location>
        <begin position="25"/>
        <end position="55"/>
    </location>
</feature>
<evidence type="ECO:0000313" key="18">
    <source>
        <dbReference type="WBParaSite" id="PSAMB.scaffold889size39289.g9449.t1"/>
    </source>
</evidence>
<evidence type="ECO:0000256" key="11">
    <source>
        <dbReference type="ARBA" id="ARBA00023034"/>
    </source>
</evidence>
<sequence>MGAWRSRSFDEESVEDASEADQGRDMSSSVESGSQRQRAHRQLTQGNSTTSSLQPRQELEPDREQRHGEDEGDDQLTIARLLQRLIQSGQVRVVSNGSGAYEESPEDDRLTSPDDSDAGNSSPSAPDMVRRSGRPREQLYVSEEFKSSDITNEVALQSGETLNRNRCALSMLYSRTIGMQTFVLRLPFKSDRSNDGTVLFGFLVEMAPSILGLLSITAVTSTMGLFFCGIPICLEIRRRKTSEGTNPAPFLMGALGGIFWLRYGFLKSDCSILTVNVVGVTSQILYLIYFYLYTPVKTLINRQLVAVVASTTAMLPFEMVVPHLGFMCMILNIANFGAPLTGLRRVITEKSCQSLPLPLCIANFLVSAQWFFYGFLVGDPFILAPNAVGMALALIQLSLFIIFPKRPLQFIPNKRRLVERNRTKTFCCHYTNNGDTLLTASQDHMIRLYSTSGKRQRYVPVKQITAPNVGWSILDLVVSPDGRHAIYATWSEYIHQCKIDGEDPDWQAFNLFPPDYRFAVFSIRFSADGSEILAGASDRRLYIYDRQANRQSLSIDAHEDDVNAVCFGDEASNIIYSGADDGLCKVWDRRTLSEERPQPVGVLAGHMDGITFIDSKGDGRHLITNSKDQSIKLWDVRKFSSNEAQEETRTAVSRQSWDYRWHSVPRYARRTSRLEGDTSLMTYRGHTVLHTLIRAHFSPAHVTGQRYIYSGCARGHCIVYDMLTGKIVKKLEGHRSVVRDVSWHPYEMEMTTSSWDGETAVWRWDQRAKRNFDVETAGDATMSDEDSCDEEYNRVRGRKRGTAAVAGVSDDDNGTSQGANRSRSRRGRWSASQTNMTSSSATSTGIIPSTDGTLDEAAGNDDRTALNIELDDSELEDVEAAAAEILKRSLSRDE</sequence>
<feature type="repeat" description="WD" evidence="14">
    <location>
        <begin position="555"/>
        <end position="597"/>
    </location>
</feature>
<dbReference type="Pfam" id="PF00400">
    <property type="entry name" value="WD40"/>
    <property type="match status" value="4"/>
</dbReference>
<keyword evidence="12 16" id="KW-0472">Membrane</keyword>
<keyword evidence="14" id="KW-0853">WD repeat</keyword>
<comment type="function">
    <text evidence="13">Mediates both low-affinity uptake and efflux of sugar across the membrane.</text>
</comment>
<dbReference type="PANTHER" id="PTHR19847">
    <property type="entry name" value="DDB1- AND CUL4-ASSOCIATED FACTOR 11"/>
    <property type="match status" value="1"/>
</dbReference>
<evidence type="ECO:0000256" key="3">
    <source>
        <dbReference type="ARBA" id="ARBA00007809"/>
    </source>
</evidence>
<comment type="similarity">
    <text evidence="3">Belongs to the SWEET sugar transporter family.</text>
</comment>
<dbReference type="InterPro" id="IPR001680">
    <property type="entry name" value="WD40_rpt"/>
</dbReference>
<dbReference type="SUPFAM" id="SSF50978">
    <property type="entry name" value="WD40 repeat-like"/>
    <property type="match status" value="1"/>
</dbReference>
<comment type="subcellular location">
    <subcellularLocation>
        <location evidence="1">Cell membrane</location>
        <topology evidence="1">Multi-pass membrane protein</topology>
    </subcellularLocation>
    <subcellularLocation>
        <location evidence="2">Golgi apparatus membrane</location>
        <topology evidence="2">Multi-pass membrane protein</topology>
    </subcellularLocation>
</comment>
<dbReference type="AlphaFoldDB" id="A0A914XPC5"/>
<keyword evidence="6" id="KW-1003">Cell membrane</keyword>
<dbReference type="FunFam" id="1.20.1280.290:FF:000010">
    <property type="entry name" value="Sugar transporter SWEET"/>
    <property type="match status" value="1"/>
</dbReference>
<feature type="region of interest" description="Disordered" evidence="15">
    <location>
        <begin position="800"/>
        <end position="860"/>
    </location>
</feature>
<evidence type="ECO:0000256" key="6">
    <source>
        <dbReference type="ARBA" id="ARBA00022475"/>
    </source>
</evidence>
<evidence type="ECO:0000256" key="2">
    <source>
        <dbReference type="ARBA" id="ARBA00004653"/>
    </source>
</evidence>
<feature type="repeat" description="WD" evidence="14">
    <location>
        <begin position="731"/>
        <end position="762"/>
    </location>
</feature>
<feature type="compositionally biased region" description="Basic and acidic residues" evidence="15">
    <location>
        <begin position="57"/>
        <end position="69"/>
    </location>
</feature>
<dbReference type="WBParaSite" id="PSAMB.scaffold889size39289.g9449.t1">
    <property type="protein sequence ID" value="PSAMB.scaffold889size39289.g9449.t1"/>
    <property type="gene ID" value="PSAMB.scaffold889size39289.g9449"/>
</dbReference>
<feature type="transmembrane region" description="Helical" evidence="16">
    <location>
        <begin position="299"/>
        <end position="317"/>
    </location>
</feature>
<keyword evidence="8 16" id="KW-0812">Transmembrane</keyword>
<feature type="transmembrane region" description="Helical" evidence="16">
    <location>
        <begin position="382"/>
        <end position="403"/>
    </location>
</feature>
<feature type="compositionally biased region" description="Polar residues" evidence="15">
    <location>
        <begin position="834"/>
        <end position="852"/>
    </location>
</feature>
<evidence type="ECO:0000256" key="13">
    <source>
        <dbReference type="ARBA" id="ARBA00055578"/>
    </source>
</evidence>
<feature type="transmembrane region" description="Helical" evidence="16">
    <location>
        <begin position="246"/>
        <end position="265"/>
    </location>
</feature>
<dbReference type="FunFam" id="2.130.10.10:FF:000492">
    <property type="entry name" value="LEC14B homolog isoform X2"/>
    <property type="match status" value="1"/>
</dbReference>
<feature type="transmembrane region" description="Helical" evidence="16">
    <location>
        <begin position="210"/>
        <end position="234"/>
    </location>
</feature>
<protein>
    <recommendedName>
        <fullName evidence="4">Sugar transporter SWEET1</fullName>
    </recommendedName>
</protein>
<evidence type="ECO:0000256" key="10">
    <source>
        <dbReference type="ARBA" id="ARBA00022989"/>
    </source>
</evidence>
<dbReference type="InterPro" id="IPR004316">
    <property type="entry name" value="SWEET_rpt"/>
</dbReference>
<dbReference type="InterPro" id="IPR015943">
    <property type="entry name" value="WD40/YVTN_repeat-like_dom_sf"/>
</dbReference>
<dbReference type="GO" id="GO:0043161">
    <property type="term" value="P:proteasome-mediated ubiquitin-dependent protein catabolic process"/>
    <property type="evidence" value="ECO:0007669"/>
    <property type="project" value="TreeGrafter"/>
</dbReference>
<dbReference type="Pfam" id="PF03083">
    <property type="entry name" value="MtN3_slv"/>
    <property type="match status" value="2"/>
</dbReference>
<organism evidence="17 18">
    <name type="scientific">Plectus sambesii</name>
    <dbReference type="NCBI Taxonomy" id="2011161"/>
    <lineage>
        <taxon>Eukaryota</taxon>
        <taxon>Metazoa</taxon>
        <taxon>Ecdysozoa</taxon>
        <taxon>Nematoda</taxon>
        <taxon>Chromadorea</taxon>
        <taxon>Plectida</taxon>
        <taxon>Plectina</taxon>
        <taxon>Plectoidea</taxon>
        <taxon>Plectidae</taxon>
        <taxon>Plectus</taxon>
    </lineage>
</organism>
<evidence type="ECO:0000256" key="16">
    <source>
        <dbReference type="SAM" id="Phobius"/>
    </source>
</evidence>
<evidence type="ECO:0000256" key="4">
    <source>
        <dbReference type="ARBA" id="ARBA00021741"/>
    </source>
</evidence>